<reference evidence="2 3" key="1">
    <citation type="submission" date="2015-12" db="EMBL/GenBank/DDBJ databases">
        <authorList>
            <person name="Shamseldin A."/>
            <person name="Moawad H."/>
            <person name="Abd El-Rahim W.M."/>
            <person name="Sadowsky M.J."/>
        </authorList>
    </citation>
    <scope>NUCLEOTIDE SEQUENCE [LARGE SCALE GENOMIC DNA]</scope>
    <source>
        <strain evidence="2 3">Ar51</strain>
    </source>
</reference>
<sequence length="642" mass="65038">MVYADQIHNTIDAGIDTEAEVMALNVGGAKGATSLALFETGGDGKNGCNLTGQNTLKLSLASSNPGVATVSPSETTFDSCGFTQPLTITPLAAGSANVTVRIISNSTTYLFDVLPAAFRVDVAAPAPSNAAPVLTFSGVENGGSYFKGSVPDAVCVVDDAEDGHETFPAEVSPITGDDSASGVGSQKATCEHTDNGGIYVKSSVTYNIVDASAPVISYTLSPAAADGLAGWYRNSVQLTWTVTEPDSPSTLQLQGCEDQTVALDQLPNEYSCSATSGGGTAGSVSVSIKKDGTAPTVSYADAAGTLGNNDWYLSDVVARFTATDETSGPASATQTVTSSGEGAAISVQSPEFADVAGNTTAAGAVSQTFKIDKTAPEVSYTSAAGTEGTEGWYRSNVVATFTGADETSGPASATKTATSDGEGTAVVVESPAFEDVAGNVTPAGAASASFKVDKTAPEVGFSSTLGDSYFGSTPAAPGCTASDSLSGLAADCTVSGYNAGVGTHTLTATATDKAGNTSTFTQNYTVKAWTLKGFYQPVDMNGVLNTVKGGSTVPAKFEVFAGASEITDPSKMAFSMARITCSLAVLIDDIETTTTGSTSLRYDATGGQFIYNWKTPTGAGTCYQLTMTAADGSTISANFKLK</sequence>
<feature type="region of interest" description="Disordered" evidence="1">
    <location>
        <begin position="168"/>
        <end position="187"/>
    </location>
</feature>
<organism evidence="2">
    <name type="scientific">Pseudarthrobacter sulfonivorans</name>
    <dbReference type="NCBI Taxonomy" id="121292"/>
    <lineage>
        <taxon>Bacteria</taxon>
        <taxon>Bacillati</taxon>
        <taxon>Actinomycetota</taxon>
        <taxon>Actinomycetes</taxon>
        <taxon>Micrococcales</taxon>
        <taxon>Micrococcaceae</taxon>
        <taxon>Pseudarthrobacter</taxon>
    </lineage>
</organism>
<evidence type="ECO:0008006" key="4">
    <source>
        <dbReference type="Google" id="ProtNLM"/>
    </source>
</evidence>
<gene>
    <name evidence="2" type="ORF">AU252_11535</name>
</gene>
<evidence type="ECO:0000256" key="1">
    <source>
        <dbReference type="SAM" id="MobiDB-lite"/>
    </source>
</evidence>
<accession>A0A0U3FD19</accession>
<dbReference type="STRING" id="121292.AU252_11535"/>
<proteinExistence type="predicted"/>
<dbReference type="AlphaFoldDB" id="A0A0U3FD19"/>
<evidence type="ECO:0000313" key="3">
    <source>
        <dbReference type="Proteomes" id="UP000065151"/>
    </source>
</evidence>
<name>A0A0U3FD19_9MICC</name>
<dbReference type="InterPro" id="IPR013783">
    <property type="entry name" value="Ig-like_fold"/>
</dbReference>
<dbReference type="GO" id="GO:0005975">
    <property type="term" value="P:carbohydrate metabolic process"/>
    <property type="evidence" value="ECO:0007669"/>
    <property type="project" value="UniProtKB-ARBA"/>
</dbReference>
<dbReference type="RefSeq" id="WP_058930832.1">
    <property type="nucleotide sequence ID" value="NZ_CP013747.1"/>
</dbReference>
<feature type="region of interest" description="Disordered" evidence="1">
    <location>
        <begin position="404"/>
        <end position="423"/>
    </location>
</feature>
<dbReference type="NCBIfam" id="NF038114">
    <property type="entry name" value="rightmost"/>
    <property type="match status" value="1"/>
</dbReference>
<dbReference type="EMBL" id="CP013747">
    <property type="protein sequence ID" value="ALV41705.1"/>
    <property type="molecule type" value="Genomic_DNA"/>
</dbReference>
<evidence type="ECO:0000313" key="2">
    <source>
        <dbReference type="EMBL" id="ALV41705.1"/>
    </source>
</evidence>
<dbReference type="KEGG" id="psul:AU252_11535"/>
<dbReference type="Gene3D" id="2.60.40.10">
    <property type="entry name" value="Immunoglobulins"/>
    <property type="match status" value="1"/>
</dbReference>
<dbReference type="Proteomes" id="UP000065151">
    <property type="component" value="Chromosome"/>
</dbReference>
<protein>
    <recommendedName>
        <fullName evidence="4">Ig-like domain-containing protein</fullName>
    </recommendedName>
</protein>
<feature type="compositionally biased region" description="Polar residues" evidence="1">
    <location>
        <begin position="409"/>
        <end position="421"/>
    </location>
</feature>